<dbReference type="RefSeq" id="XP_005837554.1">
    <property type="nucleotide sequence ID" value="XM_005837497.1"/>
</dbReference>
<evidence type="ECO:0008006" key="6">
    <source>
        <dbReference type="Google" id="ProtNLM"/>
    </source>
</evidence>
<dbReference type="KEGG" id="gtt:GUITHDRAFT_135211"/>
<feature type="coiled-coil region" evidence="1">
    <location>
        <begin position="697"/>
        <end position="731"/>
    </location>
</feature>
<organism evidence="3">
    <name type="scientific">Guillardia theta (strain CCMP2712)</name>
    <name type="common">Cryptophyte</name>
    <dbReference type="NCBI Taxonomy" id="905079"/>
    <lineage>
        <taxon>Eukaryota</taxon>
        <taxon>Cryptophyceae</taxon>
        <taxon>Pyrenomonadales</taxon>
        <taxon>Geminigeraceae</taxon>
        <taxon>Guillardia</taxon>
    </lineage>
</organism>
<dbReference type="PaxDb" id="55529-EKX50574"/>
<evidence type="ECO:0000256" key="2">
    <source>
        <dbReference type="SAM" id="MobiDB-lite"/>
    </source>
</evidence>
<dbReference type="HOGENOM" id="CLU_333858_0_0_1"/>
<feature type="coiled-coil region" evidence="1">
    <location>
        <begin position="461"/>
        <end position="488"/>
    </location>
</feature>
<feature type="region of interest" description="Disordered" evidence="2">
    <location>
        <begin position="92"/>
        <end position="120"/>
    </location>
</feature>
<feature type="coiled-coil region" evidence="1">
    <location>
        <begin position="562"/>
        <end position="667"/>
    </location>
</feature>
<evidence type="ECO:0000313" key="4">
    <source>
        <dbReference type="EnsemblProtists" id="EKX50574"/>
    </source>
</evidence>
<sequence length="856" mass="96281">MAEPNFFSDLITSKSVSRHNMWNGIDNQGRSRPGVHQNAYAPNVRHLNYVASSGTSPGLVVRQGPSQSHPLPEVVDDDEDDYEDDIVLADESELEDAEPSKEVDDASAKNHDAASTDMEDKETLLLARKFGQDSRAKRLAKKVEIEKNSHNQLSSQSMDMLESLKALKESSNMRIMDVAYRVFEGINRELDKAIAFGKENRSVTFGGETTSDRMVPRNHNGRACDSLSQTTLGLILGEKAGMQCTILDFVPGSPGYLNDKIRKGDIIRRVKVLIARTDSLTESWHACQVNDVEANAENIEALLRGNDVPGTTVGLLIERRSRKRPFDVNLTRAPVSFVQSKSQVHEKLQQLANAASLTGEEAPIESNSLLRDIRKQIDSIDREYMEKEHVLHPNHYNSKMQLLSEATEELELLKAEKTSPESNAMTDEPNVDGKEAQIDGAPSSAELERLKEIIKERDANEASLRGELEALASRVKEEEKRQNSIENELGNCGGQVARLESDLVHIRSEMYRLMDTEAKVRLLTISQETEIERLSAELQSLHCLKEQNIQLDSEVMSRDITISELETCLKQLESEIADLRSQLQAKGEAGSAESAISEAQTKEDLEKTGRLRELEKIVEEFQVTIMRQRADIAIEELAKIRKENMRLSESIEELHSLRQRNSTLETELEHNVGVQLSELQKSLQGGTSTQAQGGASMSALLRNLQRVEQENQELTRKLEQERTNVMELRVLQDQYGAEREALLVELNGATSESRLVTLKANHASAANYALRMELEEAKRKIQTLEALSEAEHWFQPPALRQSYEASHSQGPRTWRREAHEEGLHRVQFVQVPYQQSSTDSTGRRSQDVPVKFVTRQ</sequence>
<evidence type="ECO:0000256" key="1">
    <source>
        <dbReference type="SAM" id="Coils"/>
    </source>
</evidence>
<dbReference type="AlphaFoldDB" id="L1JQK7"/>
<feature type="region of interest" description="Disordered" evidence="2">
    <location>
        <begin position="55"/>
        <end position="79"/>
    </location>
</feature>
<feature type="compositionally biased region" description="Basic and acidic residues" evidence="2">
    <location>
        <begin position="98"/>
        <end position="114"/>
    </location>
</feature>
<accession>L1JQK7</accession>
<evidence type="ECO:0000313" key="5">
    <source>
        <dbReference type="Proteomes" id="UP000011087"/>
    </source>
</evidence>
<keyword evidence="1" id="KW-0175">Coiled coil</keyword>
<name>L1JQK7_GUITC</name>
<dbReference type="EMBL" id="JH992978">
    <property type="protein sequence ID" value="EKX50574.1"/>
    <property type="molecule type" value="Genomic_DNA"/>
</dbReference>
<reference evidence="3 5" key="1">
    <citation type="journal article" date="2012" name="Nature">
        <title>Algal genomes reveal evolutionary mosaicism and the fate of nucleomorphs.</title>
        <authorList>
            <consortium name="DOE Joint Genome Institute"/>
            <person name="Curtis B.A."/>
            <person name="Tanifuji G."/>
            <person name="Burki F."/>
            <person name="Gruber A."/>
            <person name="Irimia M."/>
            <person name="Maruyama S."/>
            <person name="Arias M.C."/>
            <person name="Ball S.G."/>
            <person name="Gile G.H."/>
            <person name="Hirakawa Y."/>
            <person name="Hopkins J.F."/>
            <person name="Kuo A."/>
            <person name="Rensing S.A."/>
            <person name="Schmutz J."/>
            <person name="Symeonidi A."/>
            <person name="Elias M."/>
            <person name="Eveleigh R.J."/>
            <person name="Herman E.K."/>
            <person name="Klute M.J."/>
            <person name="Nakayama T."/>
            <person name="Obornik M."/>
            <person name="Reyes-Prieto A."/>
            <person name="Armbrust E.V."/>
            <person name="Aves S.J."/>
            <person name="Beiko R.G."/>
            <person name="Coutinho P."/>
            <person name="Dacks J.B."/>
            <person name="Durnford D.G."/>
            <person name="Fast N.M."/>
            <person name="Green B.R."/>
            <person name="Grisdale C.J."/>
            <person name="Hempel F."/>
            <person name="Henrissat B."/>
            <person name="Hoppner M.P."/>
            <person name="Ishida K."/>
            <person name="Kim E."/>
            <person name="Koreny L."/>
            <person name="Kroth P.G."/>
            <person name="Liu Y."/>
            <person name="Malik S.B."/>
            <person name="Maier U.G."/>
            <person name="McRose D."/>
            <person name="Mock T."/>
            <person name="Neilson J.A."/>
            <person name="Onodera N.T."/>
            <person name="Poole A.M."/>
            <person name="Pritham E.J."/>
            <person name="Richards T.A."/>
            <person name="Rocap G."/>
            <person name="Roy S.W."/>
            <person name="Sarai C."/>
            <person name="Schaack S."/>
            <person name="Shirato S."/>
            <person name="Slamovits C.H."/>
            <person name="Spencer D.F."/>
            <person name="Suzuki S."/>
            <person name="Worden A.Z."/>
            <person name="Zauner S."/>
            <person name="Barry K."/>
            <person name="Bell C."/>
            <person name="Bharti A.K."/>
            <person name="Crow J.A."/>
            <person name="Grimwood J."/>
            <person name="Kramer R."/>
            <person name="Lindquist E."/>
            <person name="Lucas S."/>
            <person name="Salamov A."/>
            <person name="McFadden G.I."/>
            <person name="Lane C.E."/>
            <person name="Keeling P.J."/>
            <person name="Gray M.W."/>
            <person name="Grigoriev I.V."/>
            <person name="Archibald J.M."/>
        </authorList>
    </citation>
    <scope>NUCLEOTIDE SEQUENCE</scope>
    <source>
        <strain evidence="3 5">CCMP2712</strain>
    </source>
</reference>
<feature type="region of interest" description="Disordered" evidence="2">
    <location>
        <begin position="833"/>
        <end position="856"/>
    </location>
</feature>
<keyword evidence="5" id="KW-1185">Reference proteome</keyword>
<feature type="region of interest" description="Disordered" evidence="2">
    <location>
        <begin position="417"/>
        <end position="442"/>
    </location>
</feature>
<dbReference type="Proteomes" id="UP000011087">
    <property type="component" value="Unassembled WGS sequence"/>
</dbReference>
<gene>
    <name evidence="3" type="ORF">GUITHDRAFT_135211</name>
</gene>
<evidence type="ECO:0000313" key="3">
    <source>
        <dbReference type="EMBL" id="EKX50574.1"/>
    </source>
</evidence>
<reference evidence="5" key="2">
    <citation type="submission" date="2012-11" db="EMBL/GenBank/DDBJ databases">
        <authorList>
            <person name="Kuo A."/>
            <person name="Curtis B.A."/>
            <person name="Tanifuji G."/>
            <person name="Burki F."/>
            <person name="Gruber A."/>
            <person name="Irimia M."/>
            <person name="Maruyama S."/>
            <person name="Arias M.C."/>
            <person name="Ball S.G."/>
            <person name="Gile G.H."/>
            <person name="Hirakawa Y."/>
            <person name="Hopkins J.F."/>
            <person name="Rensing S.A."/>
            <person name="Schmutz J."/>
            <person name="Symeonidi A."/>
            <person name="Elias M."/>
            <person name="Eveleigh R.J."/>
            <person name="Herman E.K."/>
            <person name="Klute M.J."/>
            <person name="Nakayama T."/>
            <person name="Obornik M."/>
            <person name="Reyes-Prieto A."/>
            <person name="Armbrust E.V."/>
            <person name="Aves S.J."/>
            <person name="Beiko R.G."/>
            <person name="Coutinho P."/>
            <person name="Dacks J.B."/>
            <person name="Durnford D.G."/>
            <person name="Fast N.M."/>
            <person name="Green B.R."/>
            <person name="Grisdale C."/>
            <person name="Hempe F."/>
            <person name="Henrissat B."/>
            <person name="Hoppner M.P."/>
            <person name="Ishida K.-I."/>
            <person name="Kim E."/>
            <person name="Koreny L."/>
            <person name="Kroth P.G."/>
            <person name="Liu Y."/>
            <person name="Malik S.-B."/>
            <person name="Maier U.G."/>
            <person name="McRose D."/>
            <person name="Mock T."/>
            <person name="Neilson J.A."/>
            <person name="Onodera N.T."/>
            <person name="Poole A.M."/>
            <person name="Pritham E.J."/>
            <person name="Richards T.A."/>
            <person name="Rocap G."/>
            <person name="Roy S.W."/>
            <person name="Sarai C."/>
            <person name="Schaack S."/>
            <person name="Shirato S."/>
            <person name="Slamovits C.H."/>
            <person name="Spencer D.F."/>
            <person name="Suzuki S."/>
            <person name="Worden A.Z."/>
            <person name="Zauner S."/>
            <person name="Barry K."/>
            <person name="Bell C."/>
            <person name="Bharti A.K."/>
            <person name="Crow J.A."/>
            <person name="Grimwood J."/>
            <person name="Kramer R."/>
            <person name="Lindquist E."/>
            <person name="Lucas S."/>
            <person name="Salamov A."/>
            <person name="McFadden G.I."/>
            <person name="Lane C.E."/>
            <person name="Keeling P.J."/>
            <person name="Gray M.W."/>
            <person name="Grigoriev I.V."/>
            <person name="Archibald J.M."/>
        </authorList>
    </citation>
    <scope>NUCLEOTIDE SEQUENCE</scope>
    <source>
        <strain evidence="5">CCMP2712</strain>
    </source>
</reference>
<dbReference type="EnsemblProtists" id="EKX50574">
    <property type="protein sequence ID" value="EKX50574"/>
    <property type="gene ID" value="GUITHDRAFT_135211"/>
</dbReference>
<proteinExistence type="predicted"/>
<reference evidence="4" key="3">
    <citation type="submission" date="2016-03" db="UniProtKB">
        <authorList>
            <consortium name="EnsemblProtists"/>
        </authorList>
    </citation>
    <scope>IDENTIFICATION</scope>
</reference>
<protein>
    <recommendedName>
        <fullName evidence="6">PDZ domain-containing protein</fullName>
    </recommendedName>
</protein>
<dbReference type="GeneID" id="17307078"/>